<comment type="caution">
    <text evidence="1">The sequence shown here is derived from an EMBL/GenBank/DDBJ whole genome shotgun (WGS) entry which is preliminary data.</text>
</comment>
<gene>
    <name evidence="1" type="ORF">ISP13_10370</name>
</gene>
<name>A0ABW8IVC4_9GAMM</name>
<dbReference type="Proteomes" id="UP001620405">
    <property type="component" value="Unassembled WGS sequence"/>
</dbReference>
<keyword evidence="2" id="KW-1185">Reference proteome</keyword>
<dbReference type="EMBL" id="JADIKG010000012">
    <property type="protein sequence ID" value="MFK2873936.1"/>
    <property type="molecule type" value="Genomic_DNA"/>
</dbReference>
<proteinExistence type="predicted"/>
<keyword evidence="1" id="KW-0808">Transferase</keyword>
<sequence>MSNVNIKRAVENIKTGTTVYTPVVELVVNAIQAIEDGKPEGGLVMVTVKRSPQMEMDDEDGAIPAVDSIYVEDNGVGFNDVNRNAFDTLYTDNKISQGGKGFGRFTCLKYFDSVTIDSTFSNGSSLKRRQFEMGKDTEIIVNERISEATQSTTGTKVCLGSVRHADRLNKRLLTIAKGIVEKLLPYFIAENYVCPRITLVEGDGSAEIVLNDYLGEKTAVIKEVPVQDGSFSFDVNGREHTFHVRIFKFFSPRNTKSKISLVAHNREVTENPTHSYIPEFVEDFYEHRPDESADEGRNYVIKTYVFGDYLNDHVSLERGGFEFQKESDALYGISQSQIEKVAAELTRDAIASEVTSRQEKKVAQITSYVEKEAPWHKDILKKTDLNSFPYNPSSEQIEARLQEEKFKDEARIRREVSRILSDGSVENFEKSISDIVERISETSKNDLVHYVALRKNVLDLFEKSLQLTASNEYKDEGVLHDIIFPRKKDSESLEYKEHNLWLLDERLNFTRYLSSDIPLNKGRSERPDIIVYDQPVAYRGDNEASNPVTIFEFKKPQRDDFVNPSSKEDPVQQIIRYVNNIKDGKYKTPEGRNILVAENTPFYGYVVCDLTEKVKKWLAREKDFKVMPDGLGWFNWHDNINLYIEVLSWDKVLKDAGLRNRVFFYKLGL</sequence>
<dbReference type="Gene3D" id="3.30.565.10">
    <property type="entry name" value="Histidine kinase-like ATPase, C-terminal domain"/>
    <property type="match status" value="1"/>
</dbReference>
<evidence type="ECO:0000313" key="1">
    <source>
        <dbReference type="EMBL" id="MFK2873936.1"/>
    </source>
</evidence>
<keyword evidence="1" id="KW-0418">Kinase</keyword>
<accession>A0ABW8IVC4</accession>
<dbReference type="GO" id="GO:0016301">
    <property type="term" value="F:kinase activity"/>
    <property type="evidence" value="ECO:0007669"/>
    <property type="project" value="UniProtKB-KW"/>
</dbReference>
<dbReference type="InterPro" id="IPR036890">
    <property type="entry name" value="HATPase_C_sf"/>
</dbReference>
<reference evidence="1 2" key="1">
    <citation type="submission" date="2020-10" db="EMBL/GenBank/DDBJ databases">
        <title>Phylogeny of dyella-like bacteria.</title>
        <authorList>
            <person name="Fu J."/>
        </authorList>
    </citation>
    <scope>NUCLEOTIDE SEQUENCE [LARGE SCALE GENOMIC DNA]</scope>
    <source>
        <strain evidence="1 2">DHOB07</strain>
    </source>
</reference>
<evidence type="ECO:0000313" key="2">
    <source>
        <dbReference type="Proteomes" id="UP001620405"/>
    </source>
</evidence>
<protein>
    <submittedName>
        <fullName evidence="1">Sensor histidine kinase</fullName>
    </submittedName>
</protein>
<dbReference type="RefSeq" id="WP_284400968.1">
    <property type="nucleotide sequence ID" value="NZ_BSNQ01000009.1"/>
</dbReference>
<organism evidence="1 2">
    <name type="scientific">Dyella lipolytica</name>
    <dbReference type="NCBI Taxonomy" id="1867835"/>
    <lineage>
        <taxon>Bacteria</taxon>
        <taxon>Pseudomonadati</taxon>
        <taxon>Pseudomonadota</taxon>
        <taxon>Gammaproteobacteria</taxon>
        <taxon>Lysobacterales</taxon>
        <taxon>Rhodanobacteraceae</taxon>
        <taxon>Dyella</taxon>
    </lineage>
</organism>
<dbReference type="SUPFAM" id="SSF55874">
    <property type="entry name" value="ATPase domain of HSP90 chaperone/DNA topoisomerase II/histidine kinase"/>
    <property type="match status" value="1"/>
</dbReference>